<accession>A0A016TXQ5</accession>
<evidence type="ECO:0000256" key="1">
    <source>
        <dbReference type="SAM" id="MobiDB-lite"/>
    </source>
</evidence>
<sequence length="332" mass="35843">MHSRPAAKDGRSTTHGKDSTTAEYYQNIARIVDQTITDANRLLNEMGRKRSNANQLAGNKAEPPPDKEAKEKSGAVPSSSESTRVSAGSCSMGSSTRGFRNYVDTPSRMRSYSKPKSMDHQCFCASGRKIPACACSRELEQLYASALKEWVSSSRSSANNSRSSTPLRSRSGTSSTRKPNPKLCRGDAGSSGRSSPRMSSAPPATRCSVGIVLRKPQVRKHAQRPLSSTRTAVAPSKPDVASGSAQDTSIELPEDVKNNGSARKGYVTIMHADNVYFKCSCGRICPKAQPKSTSVQLCVGKSSELASEQSSSPRKAVAKKRVLDKLFWRVSF</sequence>
<gene>
    <name evidence="2" type="primary">Acey_s0070.g416</name>
    <name evidence="2" type="ORF">Y032_0070g416</name>
</gene>
<dbReference type="OrthoDB" id="10666692at2759"/>
<feature type="region of interest" description="Disordered" evidence="1">
    <location>
        <begin position="1"/>
        <end position="21"/>
    </location>
</feature>
<reference evidence="3" key="1">
    <citation type="journal article" date="2015" name="Nat. Genet.">
        <title>The genome and transcriptome of the zoonotic hookworm Ancylostoma ceylanicum identify infection-specific gene families.</title>
        <authorList>
            <person name="Schwarz E.M."/>
            <person name="Hu Y."/>
            <person name="Antoshechkin I."/>
            <person name="Miller M.M."/>
            <person name="Sternberg P.W."/>
            <person name="Aroian R.V."/>
        </authorList>
    </citation>
    <scope>NUCLEOTIDE SEQUENCE</scope>
    <source>
        <strain evidence="3">HY135</strain>
    </source>
</reference>
<feature type="compositionally biased region" description="Low complexity" evidence="1">
    <location>
        <begin position="188"/>
        <end position="204"/>
    </location>
</feature>
<keyword evidence="3" id="KW-1185">Reference proteome</keyword>
<feature type="compositionally biased region" description="Low complexity" evidence="1">
    <location>
        <begin position="152"/>
        <end position="164"/>
    </location>
</feature>
<evidence type="ECO:0000313" key="2">
    <source>
        <dbReference type="EMBL" id="EYC07407.1"/>
    </source>
</evidence>
<dbReference type="EMBL" id="JARK01001406">
    <property type="protein sequence ID" value="EYC07407.1"/>
    <property type="molecule type" value="Genomic_DNA"/>
</dbReference>
<feature type="compositionally biased region" description="Polar residues" evidence="1">
    <location>
        <begin position="165"/>
        <end position="178"/>
    </location>
</feature>
<feature type="region of interest" description="Disordered" evidence="1">
    <location>
        <begin position="43"/>
        <end position="115"/>
    </location>
</feature>
<protein>
    <submittedName>
        <fullName evidence="2">Uncharacterized protein</fullName>
    </submittedName>
</protein>
<organism evidence="2 3">
    <name type="scientific">Ancylostoma ceylanicum</name>
    <dbReference type="NCBI Taxonomy" id="53326"/>
    <lineage>
        <taxon>Eukaryota</taxon>
        <taxon>Metazoa</taxon>
        <taxon>Ecdysozoa</taxon>
        <taxon>Nematoda</taxon>
        <taxon>Chromadorea</taxon>
        <taxon>Rhabditida</taxon>
        <taxon>Rhabditina</taxon>
        <taxon>Rhabditomorpha</taxon>
        <taxon>Strongyloidea</taxon>
        <taxon>Ancylostomatidae</taxon>
        <taxon>Ancylostomatinae</taxon>
        <taxon>Ancylostoma</taxon>
    </lineage>
</organism>
<dbReference type="AlphaFoldDB" id="A0A016TXQ5"/>
<feature type="compositionally biased region" description="Basic and acidic residues" evidence="1">
    <location>
        <begin position="1"/>
        <end position="20"/>
    </location>
</feature>
<evidence type="ECO:0000313" key="3">
    <source>
        <dbReference type="Proteomes" id="UP000024635"/>
    </source>
</evidence>
<name>A0A016TXQ5_9BILA</name>
<comment type="caution">
    <text evidence="2">The sequence shown here is derived from an EMBL/GenBank/DDBJ whole genome shotgun (WGS) entry which is preliminary data.</text>
</comment>
<feature type="compositionally biased region" description="Polar residues" evidence="1">
    <location>
        <begin position="76"/>
        <end position="98"/>
    </location>
</feature>
<proteinExistence type="predicted"/>
<feature type="region of interest" description="Disordered" evidence="1">
    <location>
        <begin position="152"/>
        <end position="249"/>
    </location>
</feature>
<dbReference type="Proteomes" id="UP000024635">
    <property type="component" value="Unassembled WGS sequence"/>
</dbReference>
<feature type="compositionally biased region" description="Basic and acidic residues" evidence="1">
    <location>
        <begin position="63"/>
        <end position="73"/>
    </location>
</feature>